<dbReference type="CDD" id="cd00063">
    <property type="entry name" value="FN3"/>
    <property type="match status" value="1"/>
</dbReference>
<dbReference type="InterPro" id="IPR003961">
    <property type="entry name" value="FN3_dom"/>
</dbReference>
<dbReference type="Pfam" id="PF16656">
    <property type="entry name" value="Pur_ac_phosph_N"/>
    <property type="match status" value="1"/>
</dbReference>
<reference evidence="3 4" key="1">
    <citation type="journal article" date="2015" name="Nature">
        <title>rRNA introns, odd ribosomes, and small enigmatic genomes across a large radiation of phyla.</title>
        <authorList>
            <person name="Brown C.T."/>
            <person name="Hug L.A."/>
            <person name="Thomas B.C."/>
            <person name="Sharon I."/>
            <person name="Castelle C.J."/>
            <person name="Singh A."/>
            <person name="Wilkins M.J."/>
            <person name="Williams K.H."/>
            <person name="Banfield J.F."/>
        </authorList>
    </citation>
    <scope>NUCLEOTIDE SEQUENCE [LARGE SCALE GENOMIC DNA]</scope>
</reference>
<dbReference type="EMBL" id="LBVC01000054">
    <property type="protein sequence ID" value="KKQ76942.1"/>
    <property type="molecule type" value="Genomic_DNA"/>
</dbReference>
<feature type="domain" description="Fibronectin type-III" evidence="2">
    <location>
        <begin position="45"/>
        <end position="133"/>
    </location>
</feature>
<dbReference type="SUPFAM" id="SSF63446">
    <property type="entry name" value="Type I dockerin domain"/>
    <property type="match status" value="1"/>
</dbReference>
<dbReference type="PROSITE" id="PS00018">
    <property type="entry name" value="EF_HAND_1"/>
    <property type="match status" value="1"/>
</dbReference>
<evidence type="ECO:0000256" key="1">
    <source>
        <dbReference type="SAM" id="Phobius"/>
    </source>
</evidence>
<dbReference type="SUPFAM" id="SSF49363">
    <property type="entry name" value="Purple acid phosphatase, N-terminal domain"/>
    <property type="match status" value="1"/>
</dbReference>
<dbReference type="AlphaFoldDB" id="A0A0G0KDK3"/>
<evidence type="ECO:0000259" key="2">
    <source>
        <dbReference type="PROSITE" id="PS50853"/>
    </source>
</evidence>
<evidence type="ECO:0000313" key="4">
    <source>
        <dbReference type="Proteomes" id="UP000034324"/>
    </source>
</evidence>
<dbReference type="InterPro" id="IPR018247">
    <property type="entry name" value="EF_Hand_1_Ca_BS"/>
</dbReference>
<name>A0A0G0KDK3_9BACT</name>
<dbReference type="Gene3D" id="1.10.1330.10">
    <property type="entry name" value="Dockerin domain"/>
    <property type="match status" value="1"/>
</dbReference>
<sequence length="291" mass="31817">MAAIFNKFKIPTLLGLGIIILGIAIGIFMILREQIFITRATPDITPKNIILSNIEDLSLTVSWQTPTEVISFLSFGPTGNEQVAIDDRDGNTPQAHSMHYITLKNLQPNTTYKYRIISGKLKSEIFEVTTASPPTAQNGQKPVIGSVLEENEPLNEGVAYLSISGAVTQSALIKNSGNFLIPLSFARKTDLSDVFTPIGNETAKVTIISGKGEVSAIFNLQSFQLLPPLKIGQNVDLTVPSDNQRKKFDLNKDGLINTSDYALVLKNKADLNGDGTFDQKDLDLIQKQINQ</sequence>
<dbReference type="PROSITE" id="PS50853">
    <property type="entry name" value="FN3"/>
    <property type="match status" value="1"/>
</dbReference>
<dbReference type="GO" id="GO:0000272">
    <property type="term" value="P:polysaccharide catabolic process"/>
    <property type="evidence" value="ECO:0007669"/>
    <property type="project" value="InterPro"/>
</dbReference>
<gene>
    <name evidence="3" type="ORF">US99_C0054G0003</name>
</gene>
<organism evidence="3 4">
    <name type="scientific">Candidatus Daviesbacteria bacterium GW2011_GWF2_38_6</name>
    <dbReference type="NCBI Taxonomy" id="1618432"/>
    <lineage>
        <taxon>Bacteria</taxon>
        <taxon>Candidatus Daviesiibacteriota</taxon>
    </lineage>
</organism>
<comment type="caution">
    <text evidence="3">The sequence shown here is derived from an EMBL/GenBank/DDBJ whole genome shotgun (WGS) entry which is preliminary data.</text>
</comment>
<keyword evidence="1" id="KW-1133">Transmembrane helix</keyword>
<dbReference type="GO" id="GO:0003993">
    <property type="term" value="F:acid phosphatase activity"/>
    <property type="evidence" value="ECO:0007669"/>
    <property type="project" value="InterPro"/>
</dbReference>
<evidence type="ECO:0000313" key="3">
    <source>
        <dbReference type="EMBL" id="KKQ76942.1"/>
    </source>
</evidence>
<dbReference type="GO" id="GO:0046872">
    <property type="term" value="F:metal ion binding"/>
    <property type="evidence" value="ECO:0007669"/>
    <property type="project" value="InterPro"/>
</dbReference>
<dbReference type="PATRIC" id="fig|1618432.3.peg.694"/>
<keyword evidence="1" id="KW-0812">Transmembrane</keyword>
<protein>
    <recommendedName>
        <fullName evidence="2">Fibronectin type-III domain-containing protein</fullName>
    </recommendedName>
</protein>
<keyword evidence="1" id="KW-0472">Membrane</keyword>
<proteinExistence type="predicted"/>
<dbReference type="InterPro" id="IPR015914">
    <property type="entry name" value="PAPs_N"/>
</dbReference>
<dbReference type="CDD" id="cd14256">
    <property type="entry name" value="Dockerin_I"/>
    <property type="match status" value="1"/>
</dbReference>
<dbReference type="Gene3D" id="2.60.40.380">
    <property type="entry name" value="Purple acid phosphatase-like, N-terminal"/>
    <property type="match status" value="1"/>
</dbReference>
<feature type="transmembrane region" description="Helical" evidence="1">
    <location>
        <begin position="12"/>
        <end position="31"/>
    </location>
</feature>
<dbReference type="Proteomes" id="UP000034324">
    <property type="component" value="Unassembled WGS sequence"/>
</dbReference>
<accession>A0A0G0KDK3</accession>
<dbReference type="InterPro" id="IPR036439">
    <property type="entry name" value="Dockerin_dom_sf"/>
</dbReference>
<dbReference type="InterPro" id="IPR008963">
    <property type="entry name" value="Purple_acid_Pase-like_N"/>
</dbReference>
<dbReference type="SMART" id="SM00060">
    <property type="entry name" value="FN3"/>
    <property type="match status" value="1"/>
</dbReference>